<organism evidence="7 8">
    <name type="scientific">Corticimicrobacter populi</name>
    <dbReference type="NCBI Taxonomy" id="2175229"/>
    <lineage>
        <taxon>Bacteria</taxon>
        <taxon>Pseudomonadati</taxon>
        <taxon>Pseudomonadota</taxon>
        <taxon>Betaproteobacteria</taxon>
        <taxon>Burkholderiales</taxon>
        <taxon>Alcaligenaceae</taxon>
        <taxon>Corticimicrobacter</taxon>
    </lineage>
</organism>
<comment type="caution">
    <text evidence="7">The sequence shown here is derived from an EMBL/GenBank/DDBJ whole genome shotgun (WGS) entry which is preliminary data.</text>
</comment>
<dbReference type="InterPro" id="IPR009057">
    <property type="entry name" value="Homeodomain-like_sf"/>
</dbReference>
<feature type="DNA-binding region" description="H-T-H motif" evidence="5">
    <location>
        <begin position="40"/>
        <end position="59"/>
    </location>
</feature>
<dbReference type="InterPro" id="IPR036271">
    <property type="entry name" value="Tet_transcr_reg_TetR-rel_C_sf"/>
</dbReference>
<dbReference type="PROSITE" id="PS01081">
    <property type="entry name" value="HTH_TETR_1"/>
    <property type="match status" value="1"/>
</dbReference>
<dbReference type="InterPro" id="IPR011075">
    <property type="entry name" value="TetR_C"/>
</dbReference>
<proteinExistence type="predicted"/>
<evidence type="ECO:0000259" key="6">
    <source>
        <dbReference type="PROSITE" id="PS50977"/>
    </source>
</evidence>
<sequence length="207" mass="22809">MKITDSKPGRPRGRPVSFDRETVLERAMHVFWRQGYETTTIQDLTEAMEITAPSLYGAFGDKAGLYFEAVAYYRQRYGDDHAKCLLNTSPTAREAVRNLLFEAVHTMSDPETPAGCMVVNSAINCYAQSTKVQTALAEFRAEAEGDLRQRIERGIEEGDVPAGTNAAILAKFYTTVIMGMSLQARDGLDCAGLQAIIDSAMQAWPQA</sequence>
<accession>A0A2V1K3B0</accession>
<gene>
    <name evidence="7" type="ORF">DD235_06915</name>
</gene>
<dbReference type="Gene3D" id="1.10.10.60">
    <property type="entry name" value="Homeodomain-like"/>
    <property type="match status" value="1"/>
</dbReference>
<evidence type="ECO:0000256" key="1">
    <source>
        <dbReference type="ARBA" id="ARBA00022491"/>
    </source>
</evidence>
<evidence type="ECO:0000256" key="4">
    <source>
        <dbReference type="ARBA" id="ARBA00023163"/>
    </source>
</evidence>
<dbReference type="Proteomes" id="UP000245212">
    <property type="component" value="Unassembled WGS sequence"/>
</dbReference>
<dbReference type="InterPro" id="IPR001647">
    <property type="entry name" value="HTH_TetR"/>
</dbReference>
<keyword evidence="1" id="KW-0678">Repressor</keyword>
<keyword evidence="8" id="KW-1185">Reference proteome</keyword>
<evidence type="ECO:0000256" key="5">
    <source>
        <dbReference type="PROSITE-ProRule" id="PRU00335"/>
    </source>
</evidence>
<dbReference type="PANTHER" id="PTHR47506">
    <property type="entry name" value="TRANSCRIPTIONAL REGULATORY PROTEIN"/>
    <property type="match status" value="1"/>
</dbReference>
<evidence type="ECO:0000256" key="3">
    <source>
        <dbReference type="ARBA" id="ARBA00023125"/>
    </source>
</evidence>
<dbReference type="Pfam" id="PF00440">
    <property type="entry name" value="TetR_N"/>
    <property type="match status" value="1"/>
</dbReference>
<name>A0A2V1K3B0_9BURK</name>
<keyword evidence="4" id="KW-0804">Transcription</keyword>
<evidence type="ECO:0000256" key="2">
    <source>
        <dbReference type="ARBA" id="ARBA00023015"/>
    </source>
</evidence>
<keyword evidence="2" id="KW-0805">Transcription regulation</keyword>
<dbReference type="Pfam" id="PF16925">
    <property type="entry name" value="TetR_C_13"/>
    <property type="match status" value="1"/>
</dbReference>
<dbReference type="SUPFAM" id="SSF48498">
    <property type="entry name" value="Tetracyclin repressor-like, C-terminal domain"/>
    <property type="match status" value="1"/>
</dbReference>
<dbReference type="InterPro" id="IPR023772">
    <property type="entry name" value="DNA-bd_HTH_TetR-type_CS"/>
</dbReference>
<dbReference type="PANTHER" id="PTHR47506:SF1">
    <property type="entry name" value="HTH-TYPE TRANSCRIPTIONAL REGULATOR YJDC"/>
    <property type="match status" value="1"/>
</dbReference>
<reference evidence="8" key="1">
    <citation type="submission" date="2018-05" db="EMBL/GenBank/DDBJ databases">
        <authorList>
            <person name="Li Y."/>
        </authorList>
    </citation>
    <scope>NUCLEOTIDE SEQUENCE [LARGE SCALE GENOMIC DNA]</scope>
    <source>
        <strain evidence="8">3d-2-2</strain>
    </source>
</reference>
<dbReference type="SUPFAM" id="SSF46689">
    <property type="entry name" value="Homeodomain-like"/>
    <property type="match status" value="1"/>
</dbReference>
<dbReference type="Gene3D" id="1.10.357.10">
    <property type="entry name" value="Tetracycline Repressor, domain 2"/>
    <property type="match status" value="1"/>
</dbReference>
<evidence type="ECO:0000313" key="8">
    <source>
        <dbReference type="Proteomes" id="UP000245212"/>
    </source>
</evidence>
<dbReference type="GO" id="GO:0003677">
    <property type="term" value="F:DNA binding"/>
    <property type="evidence" value="ECO:0007669"/>
    <property type="project" value="UniProtKB-UniRule"/>
</dbReference>
<dbReference type="PROSITE" id="PS50977">
    <property type="entry name" value="HTH_TETR_2"/>
    <property type="match status" value="1"/>
</dbReference>
<evidence type="ECO:0000313" key="7">
    <source>
        <dbReference type="EMBL" id="PWF24047.1"/>
    </source>
</evidence>
<keyword evidence="3 5" id="KW-0238">DNA-binding</keyword>
<protein>
    <submittedName>
        <fullName evidence="7">TetR family transcriptional regulator</fullName>
    </submittedName>
</protein>
<dbReference type="EMBL" id="QETA01000002">
    <property type="protein sequence ID" value="PWF24047.1"/>
    <property type="molecule type" value="Genomic_DNA"/>
</dbReference>
<feature type="domain" description="HTH tetR-type" evidence="6">
    <location>
        <begin position="17"/>
        <end position="77"/>
    </location>
</feature>
<dbReference type="AlphaFoldDB" id="A0A2V1K3B0"/>